<keyword evidence="9" id="KW-0175">Coiled coil</keyword>
<dbReference type="PROSITE" id="PS51050">
    <property type="entry name" value="ZF_CW"/>
    <property type="match status" value="1"/>
</dbReference>
<dbReference type="Gramene" id="ONK79013">
    <property type="protein sequence ID" value="ONK79013"/>
    <property type="gene ID" value="A4U43_C01F1980"/>
</dbReference>
<evidence type="ECO:0000313" key="16">
    <source>
        <dbReference type="Proteomes" id="UP000243459"/>
    </source>
</evidence>
<evidence type="ECO:0000256" key="10">
    <source>
        <dbReference type="ARBA" id="ARBA00023158"/>
    </source>
</evidence>
<evidence type="ECO:0000313" key="15">
    <source>
        <dbReference type="EMBL" id="ONK79013.1"/>
    </source>
</evidence>
<dbReference type="GO" id="GO:0006281">
    <property type="term" value="P:DNA repair"/>
    <property type="evidence" value="ECO:0007669"/>
    <property type="project" value="UniProtKB-KW"/>
</dbReference>
<keyword evidence="16" id="KW-1185">Reference proteome</keyword>
<dbReference type="InterPro" id="IPR045261">
    <property type="entry name" value="MORC_ATPase"/>
</dbReference>
<dbReference type="GO" id="GO:0031047">
    <property type="term" value="P:regulatory ncRNA-mediated gene silencing"/>
    <property type="evidence" value="ECO:0007669"/>
    <property type="project" value="UniProtKB-KW"/>
</dbReference>
<gene>
    <name evidence="15" type="ORF">A4U43_C01F1980</name>
</gene>
<dbReference type="GO" id="GO:0005634">
    <property type="term" value="C:nucleus"/>
    <property type="evidence" value="ECO:0007669"/>
    <property type="project" value="UniProtKB-SubCell"/>
</dbReference>
<dbReference type="PANTHER" id="PTHR23336">
    <property type="entry name" value="ZINC FINGER CW-TYPE COILED-COIL DOMAIN PROTEIN 3"/>
    <property type="match status" value="1"/>
</dbReference>
<dbReference type="GO" id="GO:0008270">
    <property type="term" value="F:zinc ion binding"/>
    <property type="evidence" value="ECO:0007669"/>
    <property type="project" value="UniProtKB-KW"/>
</dbReference>
<keyword evidence="11" id="KW-0234">DNA repair</keyword>
<feature type="compositionally biased region" description="Basic and acidic residues" evidence="13">
    <location>
        <begin position="700"/>
        <end position="710"/>
    </location>
</feature>
<evidence type="ECO:0000256" key="1">
    <source>
        <dbReference type="ARBA" id="ARBA00004123"/>
    </source>
</evidence>
<dbReference type="Pfam" id="PF13589">
    <property type="entry name" value="HATPase_c_3"/>
    <property type="match status" value="1"/>
</dbReference>
<proteinExistence type="inferred from homology"/>
<evidence type="ECO:0000256" key="11">
    <source>
        <dbReference type="ARBA" id="ARBA00023204"/>
    </source>
</evidence>
<comment type="similarity">
    <text evidence="2">Belongs to the MORC ATPase protein family.</text>
</comment>
<organism evidence="15 16">
    <name type="scientific">Asparagus officinalis</name>
    <name type="common">Garden asparagus</name>
    <dbReference type="NCBI Taxonomy" id="4686"/>
    <lineage>
        <taxon>Eukaryota</taxon>
        <taxon>Viridiplantae</taxon>
        <taxon>Streptophyta</taxon>
        <taxon>Embryophyta</taxon>
        <taxon>Tracheophyta</taxon>
        <taxon>Spermatophyta</taxon>
        <taxon>Magnoliopsida</taxon>
        <taxon>Liliopsida</taxon>
        <taxon>Asparagales</taxon>
        <taxon>Asparagaceae</taxon>
        <taxon>Asparagoideae</taxon>
        <taxon>Asparagus</taxon>
    </lineage>
</organism>
<dbReference type="OMA" id="QTHAGWV"/>
<dbReference type="Pfam" id="PF17942">
    <property type="entry name" value="Morc6_S5"/>
    <property type="match status" value="1"/>
</dbReference>
<evidence type="ECO:0000256" key="2">
    <source>
        <dbReference type="ARBA" id="ARBA00007845"/>
    </source>
</evidence>
<feature type="domain" description="CW-type" evidence="14">
    <location>
        <begin position="582"/>
        <end position="632"/>
    </location>
</feature>
<keyword evidence="3" id="KW-0540">Nuclease</keyword>
<evidence type="ECO:0000256" key="6">
    <source>
        <dbReference type="ARBA" id="ARBA00022763"/>
    </source>
</evidence>
<feature type="compositionally biased region" description="Acidic residues" evidence="13">
    <location>
        <begin position="687"/>
        <end position="699"/>
    </location>
</feature>
<dbReference type="Pfam" id="PF07496">
    <property type="entry name" value="zf-CW"/>
    <property type="match status" value="1"/>
</dbReference>
<dbReference type="Gene3D" id="3.30.40.100">
    <property type="match status" value="1"/>
</dbReference>
<evidence type="ECO:0000259" key="14">
    <source>
        <dbReference type="PROSITE" id="PS51050"/>
    </source>
</evidence>
<keyword evidence="6" id="KW-0227">DNA damage</keyword>
<feature type="region of interest" description="Disordered" evidence="13">
    <location>
        <begin position="656"/>
        <end position="715"/>
    </location>
</feature>
<dbReference type="PANTHER" id="PTHR23336:SF11">
    <property type="entry name" value="OS06G0622000 PROTEIN"/>
    <property type="match status" value="1"/>
</dbReference>
<comment type="subcellular location">
    <subcellularLocation>
        <location evidence="1">Nucleus</location>
    </subcellularLocation>
</comment>
<dbReference type="AlphaFoldDB" id="A0A5P1FMP4"/>
<evidence type="ECO:0000256" key="12">
    <source>
        <dbReference type="ARBA" id="ARBA00023242"/>
    </source>
</evidence>
<evidence type="ECO:0000256" key="9">
    <source>
        <dbReference type="ARBA" id="ARBA00023054"/>
    </source>
</evidence>
<dbReference type="InterPro" id="IPR036890">
    <property type="entry name" value="HATPase_C_sf"/>
</dbReference>
<evidence type="ECO:0000256" key="8">
    <source>
        <dbReference type="ARBA" id="ARBA00022833"/>
    </source>
</evidence>
<evidence type="ECO:0000256" key="4">
    <source>
        <dbReference type="ARBA" id="ARBA00022723"/>
    </source>
</evidence>
<keyword evidence="10" id="KW-0943">RNA-mediated gene silencing</keyword>
<dbReference type="GO" id="GO:0016887">
    <property type="term" value="F:ATP hydrolysis activity"/>
    <property type="evidence" value="ECO:0007669"/>
    <property type="project" value="InterPro"/>
</dbReference>
<dbReference type="SUPFAM" id="SSF55874">
    <property type="entry name" value="ATPase domain of HSP90 chaperone/DNA topoisomerase II/histidine kinase"/>
    <property type="match status" value="1"/>
</dbReference>
<dbReference type="Proteomes" id="UP000243459">
    <property type="component" value="Chromosome 1"/>
</dbReference>
<keyword evidence="8" id="KW-0862">Zinc</keyword>
<reference evidence="16" key="1">
    <citation type="journal article" date="2017" name="Nat. Commun.">
        <title>The asparagus genome sheds light on the origin and evolution of a young Y chromosome.</title>
        <authorList>
            <person name="Harkess A."/>
            <person name="Zhou J."/>
            <person name="Xu C."/>
            <person name="Bowers J.E."/>
            <person name="Van der Hulst R."/>
            <person name="Ayyampalayam S."/>
            <person name="Mercati F."/>
            <person name="Riccardi P."/>
            <person name="McKain M.R."/>
            <person name="Kakrana A."/>
            <person name="Tang H."/>
            <person name="Ray J."/>
            <person name="Groenendijk J."/>
            <person name="Arikit S."/>
            <person name="Mathioni S.M."/>
            <person name="Nakano M."/>
            <person name="Shan H."/>
            <person name="Telgmann-Rauber A."/>
            <person name="Kanno A."/>
            <person name="Yue Z."/>
            <person name="Chen H."/>
            <person name="Li W."/>
            <person name="Chen Y."/>
            <person name="Xu X."/>
            <person name="Zhang Y."/>
            <person name="Luo S."/>
            <person name="Chen H."/>
            <person name="Gao J."/>
            <person name="Mao Z."/>
            <person name="Pires J.C."/>
            <person name="Luo M."/>
            <person name="Kudrna D."/>
            <person name="Wing R.A."/>
            <person name="Meyers B.C."/>
            <person name="Yi K."/>
            <person name="Kong H."/>
            <person name="Lavrijsen P."/>
            <person name="Sunseri F."/>
            <person name="Falavigna A."/>
            <person name="Ye Y."/>
            <person name="Leebens-Mack J.H."/>
            <person name="Chen G."/>
        </authorList>
    </citation>
    <scope>NUCLEOTIDE SEQUENCE [LARGE SCALE GENOMIC DNA]</scope>
    <source>
        <strain evidence="16">cv. DH0086</strain>
    </source>
</reference>
<dbReference type="InterPro" id="IPR041006">
    <property type="entry name" value="Morc_S5"/>
</dbReference>
<evidence type="ECO:0000256" key="3">
    <source>
        <dbReference type="ARBA" id="ARBA00022722"/>
    </source>
</evidence>
<dbReference type="GO" id="GO:0004519">
    <property type="term" value="F:endonuclease activity"/>
    <property type="evidence" value="ECO:0007669"/>
    <property type="project" value="UniProtKB-KW"/>
</dbReference>
<name>A0A5P1FMP4_ASPOF</name>
<dbReference type="InterPro" id="IPR011124">
    <property type="entry name" value="Znf_CW"/>
</dbReference>
<evidence type="ECO:0000256" key="13">
    <source>
        <dbReference type="SAM" id="MobiDB-lite"/>
    </source>
</evidence>
<keyword evidence="4" id="KW-0479">Metal-binding</keyword>
<protein>
    <recommendedName>
        <fullName evidence="14">CW-type domain-containing protein</fullName>
    </recommendedName>
</protein>
<dbReference type="EMBL" id="CM007381">
    <property type="protein sequence ID" value="ONK79013.1"/>
    <property type="molecule type" value="Genomic_DNA"/>
</dbReference>
<dbReference type="GO" id="GO:0031349">
    <property type="term" value="P:positive regulation of defense response"/>
    <property type="evidence" value="ECO:0007669"/>
    <property type="project" value="UniProtKB-ARBA"/>
</dbReference>
<dbReference type="Gene3D" id="3.30.565.10">
    <property type="entry name" value="Histidine kinase-like ATPase, C-terminal domain"/>
    <property type="match status" value="1"/>
</dbReference>
<evidence type="ECO:0000256" key="5">
    <source>
        <dbReference type="ARBA" id="ARBA00022759"/>
    </source>
</evidence>
<keyword evidence="5" id="KW-0255">Endonuclease</keyword>
<keyword evidence="5" id="KW-0378">Hydrolase</keyword>
<evidence type="ECO:0000256" key="7">
    <source>
        <dbReference type="ARBA" id="ARBA00022771"/>
    </source>
</evidence>
<accession>A0A5P1FMP4</accession>
<sequence>MGSEKIELNGSPLVLDGQGQYVTLQKDKKSICRASCSDFPFKVPTCWTICEFRPSSMYRESTLPRYQLYPQPENLHEKNEWPNFMTYLWKRAKVAVVKLRCCSFYLLAPDPEFTHVIALCKRKTPLAPVDQEMSDNNWEHSGSNLAEDHGRNYCKNVRFSGINGASAMLGDDVLGRCFVRTDPSYLRTLSQTHAAWAFGAIAELIDNSRDADATRLGISVEYLYSKKVGEKIPVLSVVDDGTGMSHQDIMRMLSFGHKQPDEETPDRIGRFGIGFKTGAMKLGKDVLVLSQTTGSRSVAFLSQSYNEDKENLEIPIIAYRKLGAFMEVDLSIQSEASANLKLNAIKEFSPFNEYLLGERLGLFGEMATGTQIYIWNLDKWSSDYSLQWEDSESMVEDGVRGDILIRSRRIRSRPGQISQEVPLDYSLQAYLEVIFLDPRMKIIVQGSSVKSRPLAKSLNKTSVVRGTIMGKDIHLTLGRSQIEWERMNGGVFLYWHGRLIEAYKRVGSMIHNADVGRGVLGVVDVSALMDDNKGNVWVLNNKQGFQDCEAYAKLEEWLGSKIDEYLDENFDKVDLKRGGEKCKPDHEWVQCDKCRKWRILSTGFDIDSLPPEWFCYMPPFNGACDDPEQQTARGVITIAAKRSRYDLKRLLKNEEVSPKAKSISPIMKQRHKQSDGQSPQTLKQACDDEGGDNSTETEDSVWHPELEKPRRGNPKLLWGYCFGKA</sequence>
<keyword evidence="7" id="KW-0863">Zinc-finger</keyword>
<keyword evidence="12" id="KW-0539">Nucleus</keyword>